<dbReference type="Proteomes" id="UP000235828">
    <property type="component" value="Chromosome B"/>
</dbReference>
<keyword evidence="2" id="KW-1185">Reference proteome</keyword>
<protein>
    <submittedName>
        <fullName evidence="1">Uncharacterized protein</fullName>
    </submittedName>
</protein>
<organism evidence="1 2">
    <name type="scientific">Vibrio tapetis subsp. tapetis</name>
    <dbReference type="NCBI Taxonomy" id="1671868"/>
    <lineage>
        <taxon>Bacteria</taxon>
        <taxon>Pseudomonadati</taxon>
        <taxon>Pseudomonadota</taxon>
        <taxon>Gammaproteobacteria</taxon>
        <taxon>Vibrionales</taxon>
        <taxon>Vibrionaceae</taxon>
        <taxon>Vibrio</taxon>
    </lineage>
</organism>
<name>A0A2N8ZJB5_9VIBR</name>
<evidence type="ECO:0000313" key="2">
    <source>
        <dbReference type="Proteomes" id="UP000235828"/>
    </source>
</evidence>
<dbReference type="EMBL" id="LT960612">
    <property type="protein sequence ID" value="SON51991.1"/>
    <property type="molecule type" value="Genomic_DNA"/>
</dbReference>
<evidence type="ECO:0000313" key="1">
    <source>
        <dbReference type="EMBL" id="SON51991.1"/>
    </source>
</evidence>
<gene>
    <name evidence="1" type="ORF">VTAP4600_B0380</name>
</gene>
<proteinExistence type="predicted"/>
<dbReference type="AlphaFoldDB" id="A0A2N8ZJB5"/>
<sequence length="48" mass="5520">MVEVLIPTLVGNTYIGAFSEFKTDGSEKSNNHWLWIGLRRYNEFVSEA</sequence>
<accession>A0A2N8ZJB5</accession>
<dbReference type="KEGG" id="vta:B0380"/>
<reference evidence="1 2" key="1">
    <citation type="submission" date="2017-10" db="EMBL/GenBank/DDBJ databases">
        <authorList>
            <person name="Banno H."/>
            <person name="Chua N.-H."/>
        </authorList>
    </citation>
    <scope>NUCLEOTIDE SEQUENCE [LARGE SCALE GENOMIC DNA]</scope>
    <source>
        <strain evidence="1">Vibrio tapetis CECT4600</strain>
    </source>
</reference>